<dbReference type="PIRSF" id="PIRSF015855">
    <property type="entry name" value="TypeIII_Mtase_mKpnI"/>
    <property type="match status" value="1"/>
</dbReference>
<sequence length="645" mass="72786">MIDNKVSREIFDPIAVNKAKFAAAFGDGLNELFPAVVKDGVIDYSALLAELGQYADTEERFELNWAGKREAKRSANTDIAGRTLKLVPERSKHAETTENLYIEGDNLEVLKLLRSSYYNRIKMIYIDPPYNTGNDFIYKDNFAQSEQATAIAEGDIGEEGRRLVVNQRSSGRFHSNWLTMMYARLRTARDLLSEDGVIFISIDENEVSNLRLILDEIYDGYHFVGQFVWQSKKGGGGDVSNVVIDHQYVICYAKNIDSEPVSKIPMDAEPLNLTDEKGPYRKGRELNKWGSNSSRQDRPTMYYPIPGPSGEEVYPIRNDGSEGCWRWGKAKLLELVAQGDALFEKREDGTFIVYEKIRTTDARLKPYRTWLSEVGTNAEGTEALKSIFQTSPFDFPKPLSLLEHLIRIGCTSPDDIVLDFFSGSGTTAHAVMNLNAEDGGRRKFIMVQLPEPIAEESDSFKEGFRTICDIGQERIRRAGSRIAEANGDKEHIGELDTGFKVFRAADTNIRWFSEAMRNDIFDIDMTMSDKDMLDFNPGFTDPDVVYEIMLRHRGIPLTTAVEQLQGIGPRTYRFAETVVVCLEESMTDAVIDGIAAAEPMPTKIILRDSAFGEDISLKENTMLRLEVQIRRQGGAAKRAYRVEFI</sequence>
<evidence type="ECO:0000313" key="8">
    <source>
        <dbReference type="EMBL" id="MBW7477297.1"/>
    </source>
</evidence>
<reference evidence="8 9" key="1">
    <citation type="submission" date="2021-07" db="EMBL/GenBank/DDBJ databases">
        <title>Paenibacillus radiodurans sp. nov., isolated from the southeastern edge of Tengger Desert.</title>
        <authorList>
            <person name="Zhang G."/>
        </authorList>
    </citation>
    <scope>NUCLEOTIDE SEQUENCE [LARGE SCALE GENOMIC DNA]</scope>
    <source>
        <strain evidence="8 9">DT7-4</strain>
    </source>
</reference>
<evidence type="ECO:0000256" key="3">
    <source>
        <dbReference type="ARBA" id="ARBA00022679"/>
    </source>
</evidence>
<dbReference type="InterPro" id="IPR002941">
    <property type="entry name" value="DNA_methylase_N4/N6"/>
</dbReference>
<evidence type="ECO:0000256" key="4">
    <source>
        <dbReference type="ARBA" id="ARBA00022691"/>
    </source>
</evidence>
<feature type="domain" description="DNA methylase N-4/N-6" evidence="7">
    <location>
        <begin position="121"/>
        <end position="447"/>
    </location>
</feature>
<evidence type="ECO:0000256" key="2">
    <source>
        <dbReference type="ARBA" id="ARBA00022603"/>
    </source>
</evidence>
<evidence type="ECO:0000259" key="7">
    <source>
        <dbReference type="Pfam" id="PF01555"/>
    </source>
</evidence>
<comment type="caution">
    <text evidence="8">The sequence shown here is derived from an EMBL/GenBank/DDBJ whole genome shotgun (WGS) entry which is preliminary data.</text>
</comment>
<dbReference type="InterPro" id="IPR002052">
    <property type="entry name" value="DNA_methylase_N6_adenine_CS"/>
</dbReference>
<evidence type="ECO:0000256" key="5">
    <source>
        <dbReference type="ARBA" id="ARBA00022747"/>
    </source>
</evidence>
<keyword evidence="3" id="KW-0808">Transferase</keyword>
<dbReference type="SUPFAM" id="SSF53335">
    <property type="entry name" value="S-adenosyl-L-methionine-dependent methyltransferases"/>
    <property type="match status" value="1"/>
</dbReference>
<dbReference type="Proteomes" id="UP000812277">
    <property type="component" value="Unassembled WGS sequence"/>
</dbReference>
<keyword evidence="4" id="KW-0949">S-adenosyl-L-methionine</keyword>
<dbReference type="Pfam" id="PF01555">
    <property type="entry name" value="N6_N4_Mtase"/>
    <property type="match status" value="1"/>
</dbReference>
<evidence type="ECO:0000313" key="9">
    <source>
        <dbReference type="Proteomes" id="UP000812277"/>
    </source>
</evidence>
<keyword evidence="2" id="KW-0489">Methyltransferase</keyword>
<evidence type="ECO:0000256" key="6">
    <source>
        <dbReference type="SAM" id="MobiDB-lite"/>
    </source>
</evidence>
<dbReference type="Gene3D" id="3.40.50.150">
    <property type="entry name" value="Vaccinia Virus protein VP39"/>
    <property type="match status" value="1"/>
</dbReference>
<dbReference type="PRINTS" id="PR00506">
    <property type="entry name" value="D21N6MTFRASE"/>
</dbReference>
<dbReference type="EMBL" id="JAHZIJ010000022">
    <property type="protein sequence ID" value="MBW7477297.1"/>
    <property type="molecule type" value="Genomic_DNA"/>
</dbReference>
<gene>
    <name evidence="8" type="ORF">K0T92_21495</name>
</gene>
<accession>A0ABS7DCR8</accession>
<dbReference type="InterPro" id="IPR029063">
    <property type="entry name" value="SAM-dependent_MTases_sf"/>
</dbReference>
<protein>
    <submittedName>
        <fullName evidence="8">Site-specific DNA-methyltransferase</fullName>
    </submittedName>
</protein>
<comment type="similarity">
    <text evidence="1">Belongs to the N(4)/N(6)-methyltransferase family.</text>
</comment>
<name>A0ABS7DCR8_9BACL</name>
<evidence type="ECO:0000256" key="1">
    <source>
        <dbReference type="ARBA" id="ARBA00006594"/>
    </source>
</evidence>
<dbReference type="PROSITE" id="PS00092">
    <property type="entry name" value="N6_MTASE"/>
    <property type="match status" value="1"/>
</dbReference>
<keyword evidence="5" id="KW-0680">Restriction system</keyword>
<dbReference type="InterPro" id="IPR002295">
    <property type="entry name" value="N4/N6-MTase_EcoPI_Mod-like"/>
</dbReference>
<proteinExistence type="inferred from homology"/>
<keyword evidence="9" id="KW-1185">Reference proteome</keyword>
<dbReference type="RefSeq" id="WP_219874549.1">
    <property type="nucleotide sequence ID" value="NZ_JAHZIJ010000022.1"/>
</dbReference>
<organism evidence="8 9">
    <name type="scientific">Paenibacillus oenotherae</name>
    <dbReference type="NCBI Taxonomy" id="1435645"/>
    <lineage>
        <taxon>Bacteria</taxon>
        <taxon>Bacillati</taxon>
        <taxon>Bacillota</taxon>
        <taxon>Bacilli</taxon>
        <taxon>Bacillales</taxon>
        <taxon>Paenibacillaceae</taxon>
        <taxon>Paenibacillus</taxon>
    </lineage>
</organism>
<feature type="region of interest" description="Disordered" evidence="6">
    <location>
        <begin position="282"/>
        <end position="301"/>
    </location>
</feature>